<comment type="caution">
    <text evidence="1">The sequence shown here is derived from an EMBL/GenBank/DDBJ whole genome shotgun (WGS) entry which is preliminary data.</text>
</comment>
<dbReference type="Gene3D" id="3.60.160.10">
    <property type="entry name" value="Mitochondrial biogenesis AIM24"/>
    <property type="match status" value="1"/>
</dbReference>
<protein>
    <submittedName>
        <fullName evidence="1">TIGR00266 family protein</fullName>
    </submittedName>
</protein>
<dbReference type="SUPFAM" id="SSF51219">
    <property type="entry name" value="TRAP-like"/>
    <property type="match status" value="1"/>
</dbReference>
<dbReference type="InterPro" id="IPR016031">
    <property type="entry name" value="Trp_RNA-bd_attenuator-like_dom"/>
</dbReference>
<dbReference type="RefSeq" id="WP_345361471.1">
    <property type="nucleotide sequence ID" value="NZ_BAABHJ010000023.1"/>
</dbReference>
<dbReference type="PANTHER" id="PTHR43657:SF1">
    <property type="entry name" value="ALTERED INHERITANCE OF MITOCHONDRIA PROTEIN 24, MITOCHONDRIAL"/>
    <property type="match status" value="1"/>
</dbReference>
<dbReference type="InterPro" id="IPR002838">
    <property type="entry name" value="AIM24"/>
</dbReference>
<sequence>MHIDVTCGPAYAAAVCRLAAGESVFVERSSMAALSGNVSVTATFGGGGLARGLTRKLLTEQTLVVAKYTASRRGGGWVRAVPPFPGDIAVLDVGQTGPLKAQTGSVLAYAPTVDVTTRSSGTTPLLMHEGLTAVGLTGTGQVALATYGGIEHIEVPRGEHLIVDSGHLVAWSAGMKMKSGPLGGPLKAVLTGELWVGEFHGPGHVLIQSRAAATLRGWLFPEGNNAHV</sequence>
<dbReference type="EMBL" id="BAABHJ010000023">
    <property type="protein sequence ID" value="GAA4613500.1"/>
    <property type="molecule type" value="Genomic_DNA"/>
</dbReference>
<dbReference type="Proteomes" id="UP001500212">
    <property type="component" value="Unassembled WGS sequence"/>
</dbReference>
<dbReference type="Pfam" id="PF01987">
    <property type="entry name" value="AIM24"/>
    <property type="match status" value="1"/>
</dbReference>
<reference evidence="2" key="1">
    <citation type="journal article" date="2019" name="Int. J. Syst. Evol. Microbiol.">
        <title>The Global Catalogue of Microorganisms (GCM) 10K type strain sequencing project: providing services to taxonomists for standard genome sequencing and annotation.</title>
        <authorList>
            <consortium name="The Broad Institute Genomics Platform"/>
            <consortium name="The Broad Institute Genome Sequencing Center for Infectious Disease"/>
            <person name="Wu L."/>
            <person name="Ma J."/>
        </authorList>
    </citation>
    <scope>NUCLEOTIDE SEQUENCE [LARGE SCALE GENOMIC DNA]</scope>
    <source>
        <strain evidence="2">JCM 17938</strain>
    </source>
</reference>
<gene>
    <name evidence="1" type="ORF">GCM10023195_58430</name>
</gene>
<organism evidence="1 2">
    <name type="scientific">Actinoallomurus liliacearum</name>
    <dbReference type="NCBI Taxonomy" id="1080073"/>
    <lineage>
        <taxon>Bacteria</taxon>
        <taxon>Bacillati</taxon>
        <taxon>Actinomycetota</taxon>
        <taxon>Actinomycetes</taxon>
        <taxon>Streptosporangiales</taxon>
        <taxon>Thermomonosporaceae</taxon>
        <taxon>Actinoallomurus</taxon>
    </lineage>
</organism>
<accession>A0ABP8TPV0</accession>
<dbReference type="PANTHER" id="PTHR43657">
    <property type="entry name" value="TRYPTOPHAN RNA-BINDING ATTENUATOR PROTEIN-LIKE PROTEIN"/>
    <property type="match status" value="1"/>
</dbReference>
<evidence type="ECO:0000313" key="1">
    <source>
        <dbReference type="EMBL" id="GAA4613500.1"/>
    </source>
</evidence>
<dbReference type="InterPro" id="IPR036983">
    <property type="entry name" value="AIM24_sf"/>
</dbReference>
<proteinExistence type="predicted"/>
<keyword evidence="2" id="KW-1185">Reference proteome</keyword>
<dbReference type="NCBIfam" id="TIGR00266">
    <property type="entry name" value="TIGR00266 family protein"/>
    <property type="match status" value="1"/>
</dbReference>
<evidence type="ECO:0000313" key="2">
    <source>
        <dbReference type="Proteomes" id="UP001500212"/>
    </source>
</evidence>
<name>A0ABP8TPV0_9ACTN</name>